<dbReference type="RefSeq" id="WP_272740960.1">
    <property type="nucleotide sequence ID" value="NZ_JAQQKW010000004.1"/>
</dbReference>
<comment type="caution">
    <text evidence="4">The sequence shown here is derived from an EMBL/GenBank/DDBJ whole genome shotgun (WGS) entry which is preliminary data.</text>
</comment>
<evidence type="ECO:0000259" key="3">
    <source>
        <dbReference type="Pfam" id="PF26002"/>
    </source>
</evidence>
<keyword evidence="2" id="KW-1133">Transmembrane helix</keyword>
<keyword evidence="1" id="KW-0175">Coiled coil</keyword>
<reference evidence="4 5" key="1">
    <citation type="submission" date="2023-01" db="EMBL/GenBank/DDBJ databases">
        <title>Novel species of the genus Asticcacaulis isolated from rivers.</title>
        <authorList>
            <person name="Lu H."/>
        </authorList>
    </citation>
    <scope>NUCLEOTIDE SEQUENCE [LARGE SCALE GENOMIC DNA]</scope>
    <source>
        <strain evidence="4 5">DXS10W</strain>
    </source>
</reference>
<dbReference type="Proteomes" id="UP001216595">
    <property type="component" value="Unassembled WGS sequence"/>
</dbReference>
<dbReference type="SUPFAM" id="SSF111369">
    <property type="entry name" value="HlyD-like secretion proteins"/>
    <property type="match status" value="1"/>
</dbReference>
<dbReference type="InterPro" id="IPR050739">
    <property type="entry name" value="MFP"/>
</dbReference>
<organism evidence="4 5">
    <name type="scientific">Asticcacaulis currens</name>
    <dbReference type="NCBI Taxonomy" id="2984210"/>
    <lineage>
        <taxon>Bacteria</taxon>
        <taxon>Pseudomonadati</taxon>
        <taxon>Pseudomonadota</taxon>
        <taxon>Alphaproteobacteria</taxon>
        <taxon>Caulobacterales</taxon>
        <taxon>Caulobacteraceae</taxon>
        <taxon>Asticcacaulis</taxon>
    </lineage>
</organism>
<keyword evidence="2" id="KW-0812">Transmembrane</keyword>
<name>A0ABT5IE48_9CAUL</name>
<sequence>MSEFFRSEAVEFARQRVGTPFQNSSVKYWIVLTFMAAAFASAVVFVCSARYTKKETVLGAVFPAEGVTKVAPLRAGAIKEVLISSGEVVKKGQPLFAVSYDLTLETGETLAGRINESTQTQIQSTEHQGQLRKAQLEFEKAALDARVDGLMADVSLYQKQEAIQAERVTLLENTVVSSRELYEKKFMSAVQLRQREDALLQAKQNLAQITQSIRQAQSQIQQVSRQANAMTAQIAASSAELALDRARMKEKQFNDRSTQGGVIVASRSGRIASLQARAGEVIAPNQMLALIVPDESGSTQVVHLWAPSRAIGFIKQGAKVRLMFDAFPYQTFGVGGGRVMEVSSAPVMPNELPLPIETSEQMYKVVVALDRNNLTAYGRSWPLVPGMRLTADLILDERSLMDWLLDPLIAMRKRNSDK</sequence>
<dbReference type="Pfam" id="PF26002">
    <property type="entry name" value="Beta-barrel_AprE"/>
    <property type="match status" value="1"/>
</dbReference>
<feature type="transmembrane region" description="Helical" evidence="2">
    <location>
        <begin position="28"/>
        <end position="47"/>
    </location>
</feature>
<dbReference type="PANTHER" id="PTHR30386">
    <property type="entry name" value="MEMBRANE FUSION SUBUNIT OF EMRAB-TOLC MULTIDRUG EFFLUX PUMP"/>
    <property type="match status" value="1"/>
</dbReference>
<evidence type="ECO:0000313" key="5">
    <source>
        <dbReference type="Proteomes" id="UP001216595"/>
    </source>
</evidence>
<proteinExistence type="predicted"/>
<gene>
    <name evidence="4" type="ORF">PQU94_08110</name>
</gene>
<keyword evidence="5" id="KW-1185">Reference proteome</keyword>
<evidence type="ECO:0000256" key="1">
    <source>
        <dbReference type="SAM" id="Coils"/>
    </source>
</evidence>
<feature type="coiled-coil region" evidence="1">
    <location>
        <begin position="192"/>
        <end position="233"/>
    </location>
</feature>
<dbReference type="PANTHER" id="PTHR30386:SF28">
    <property type="entry name" value="EXPORTED PROTEIN"/>
    <property type="match status" value="1"/>
</dbReference>
<dbReference type="Gene3D" id="2.40.30.170">
    <property type="match status" value="1"/>
</dbReference>
<protein>
    <submittedName>
        <fullName evidence="4">HlyD family efflux transporter periplasmic adaptor subunit</fullName>
    </submittedName>
</protein>
<dbReference type="EMBL" id="JAQQKW010000004">
    <property type="protein sequence ID" value="MDC7694242.1"/>
    <property type="molecule type" value="Genomic_DNA"/>
</dbReference>
<feature type="domain" description="AprE-like beta-barrel" evidence="3">
    <location>
        <begin position="308"/>
        <end position="393"/>
    </location>
</feature>
<keyword evidence="2" id="KW-0472">Membrane</keyword>
<accession>A0ABT5IE48</accession>
<evidence type="ECO:0000313" key="4">
    <source>
        <dbReference type="EMBL" id="MDC7694242.1"/>
    </source>
</evidence>
<evidence type="ECO:0000256" key="2">
    <source>
        <dbReference type="SAM" id="Phobius"/>
    </source>
</evidence>
<dbReference type="InterPro" id="IPR058982">
    <property type="entry name" value="Beta-barrel_AprE"/>
</dbReference>
<dbReference type="PRINTS" id="PR01490">
    <property type="entry name" value="RTXTOXIND"/>
</dbReference>